<dbReference type="Gene3D" id="1.10.1220.10">
    <property type="entry name" value="Met repressor-like"/>
    <property type="match status" value="1"/>
</dbReference>
<dbReference type="InterPro" id="IPR010985">
    <property type="entry name" value="Ribbon_hlx_hlx"/>
</dbReference>
<evidence type="ECO:0000313" key="3">
    <source>
        <dbReference type="Proteomes" id="UP001521931"/>
    </source>
</evidence>
<dbReference type="Pfam" id="PF22513">
    <property type="entry name" value="FitA-like_RHH"/>
    <property type="match status" value="1"/>
</dbReference>
<dbReference type="GO" id="GO:0003677">
    <property type="term" value="F:DNA binding"/>
    <property type="evidence" value="ECO:0007669"/>
    <property type="project" value="UniProtKB-KW"/>
</dbReference>
<name>A0ABS9Q457_9MICO</name>
<dbReference type="RefSeq" id="WP_239264970.1">
    <property type="nucleotide sequence ID" value="NZ_DAMCTM010000008.1"/>
</dbReference>
<dbReference type="InterPro" id="IPR053853">
    <property type="entry name" value="FitA-like_RHH"/>
</dbReference>
<keyword evidence="3" id="KW-1185">Reference proteome</keyword>
<feature type="domain" description="Antitoxin FitA-like ribbon-helix-helix" evidence="1">
    <location>
        <begin position="3"/>
        <end position="40"/>
    </location>
</feature>
<keyword evidence="2" id="KW-0238">DNA-binding</keyword>
<evidence type="ECO:0000259" key="1">
    <source>
        <dbReference type="Pfam" id="PF22513"/>
    </source>
</evidence>
<comment type="caution">
    <text evidence="2">The sequence shown here is derived from an EMBL/GenBank/DDBJ whole genome shotgun (WGS) entry which is preliminary data.</text>
</comment>
<dbReference type="SUPFAM" id="SSF47598">
    <property type="entry name" value="Ribbon-helix-helix"/>
    <property type="match status" value="1"/>
</dbReference>
<dbReference type="EMBL" id="JAKRCV010000041">
    <property type="protein sequence ID" value="MCG7322661.1"/>
    <property type="molecule type" value="Genomic_DNA"/>
</dbReference>
<organism evidence="2 3">
    <name type="scientific">Arsenicicoccus bolidensis</name>
    <dbReference type="NCBI Taxonomy" id="229480"/>
    <lineage>
        <taxon>Bacteria</taxon>
        <taxon>Bacillati</taxon>
        <taxon>Actinomycetota</taxon>
        <taxon>Actinomycetes</taxon>
        <taxon>Micrococcales</taxon>
        <taxon>Intrasporangiaceae</taxon>
        <taxon>Arsenicicoccus</taxon>
    </lineage>
</organism>
<dbReference type="InterPro" id="IPR013321">
    <property type="entry name" value="Arc_rbn_hlx_hlx"/>
</dbReference>
<evidence type="ECO:0000313" key="2">
    <source>
        <dbReference type="EMBL" id="MCG7322661.1"/>
    </source>
</evidence>
<reference evidence="2 3" key="1">
    <citation type="submission" date="2022-02" db="EMBL/GenBank/DDBJ databases">
        <title>Uncovering new skin microbiome diversity through culturing and metagenomics.</title>
        <authorList>
            <person name="Conlan S."/>
            <person name="Deming C."/>
            <person name="Nisc Comparative Sequencing Program N."/>
            <person name="Segre J.A."/>
        </authorList>
    </citation>
    <scope>NUCLEOTIDE SEQUENCE [LARGE SCALE GENOMIC DNA]</scope>
    <source>
        <strain evidence="2 3">ACRQZ</strain>
    </source>
</reference>
<sequence length="77" mass="8204">MESIVIRGLDQSVQEQLAAQAAEHGRSLEAEIRDIVTTAVRRPNIALALLQAARAAGGVDDLPIPERTDLAQAVDFA</sequence>
<dbReference type="Proteomes" id="UP001521931">
    <property type="component" value="Unassembled WGS sequence"/>
</dbReference>
<protein>
    <submittedName>
        <fullName evidence="2">Arc family DNA-binding protein</fullName>
    </submittedName>
</protein>
<proteinExistence type="predicted"/>
<accession>A0ABS9Q457</accession>
<gene>
    <name evidence="2" type="ORF">MHL29_12310</name>
</gene>